<gene>
    <name evidence="2" type="ORF">AB5J58_48320</name>
</gene>
<feature type="compositionally biased region" description="Low complexity" evidence="1">
    <location>
        <begin position="143"/>
        <end position="165"/>
    </location>
</feature>
<reference evidence="2" key="1">
    <citation type="submission" date="2024-07" db="EMBL/GenBank/DDBJ databases">
        <authorList>
            <person name="Yu S.T."/>
        </authorList>
    </citation>
    <scope>NUCLEOTIDE SEQUENCE</scope>
    <source>
        <strain evidence="2">R08</strain>
    </source>
</reference>
<protein>
    <submittedName>
        <fullName evidence="2">DUF6247 family protein</fullName>
    </submittedName>
</protein>
<sequence length="180" mass="19172">MTTLTGIPAGPLIPMPDRNPAALRVAVARLSPEALPRFDTHWADAMNQARDEFSLLPGRHFVDHWWAWVAIQRWPERAARFRECEHIVATSDDKATRRAASAELGRILADSQANASRATGPGSTTRTPNTSSATSPSLTGGTSKTSLAASPKLSASAASAVPSTSRNPPPASRPTPKDRS</sequence>
<dbReference type="AlphaFoldDB" id="A0AB39MQV7"/>
<dbReference type="RefSeq" id="WP_369192290.1">
    <property type="nucleotide sequence ID" value="NZ_CP163431.1"/>
</dbReference>
<accession>A0AB39MQV7</accession>
<evidence type="ECO:0000313" key="2">
    <source>
        <dbReference type="EMBL" id="XDQ07512.1"/>
    </source>
</evidence>
<feature type="compositionally biased region" description="Polar residues" evidence="1">
    <location>
        <begin position="111"/>
        <end position="142"/>
    </location>
</feature>
<evidence type="ECO:0000256" key="1">
    <source>
        <dbReference type="SAM" id="MobiDB-lite"/>
    </source>
</evidence>
<dbReference type="InterPro" id="IPR046214">
    <property type="entry name" value="DUF6247"/>
</dbReference>
<dbReference type="EMBL" id="CP163431">
    <property type="protein sequence ID" value="XDQ07512.1"/>
    <property type="molecule type" value="Genomic_DNA"/>
</dbReference>
<feature type="region of interest" description="Disordered" evidence="1">
    <location>
        <begin position="108"/>
        <end position="180"/>
    </location>
</feature>
<dbReference type="Pfam" id="PF19760">
    <property type="entry name" value="DUF6247"/>
    <property type="match status" value="1"/>
</dbReference>
<organism evidence="2">
    <name type="scientific">Streptomyces sp. R08</name>
    <dbReference type="NCBI Taxonomy" id="3238624"/>
    <lineage>
        <taxon>Bacteria</taxon>
        <taxon>Bacillati</taxon>
        <taxon>Actinomycetota</taxon>
        <taxon>Actinomycetes</taxon>
        <taxon>Kitasatosporales</taxon>
        <taxon>Streptomycetaceae</taxon>
        <taxon>Streptomyces</taxon>
    </lineage>
</organism>
<proteinExistence type="predicted"/>
<name>A0AB39MQV7_9ACTN</name>